<gene>
    <name evidence="6" type="primary">LOC114849094</name>
</gene>
<organism evidence="5 6">
    <name type="scientific">Betta splendens</name>
    <name type="common">Siamese fighting fish</name>
    <dbReference type="NCBI Taxonomy" id="158456"/>
    <lineage>
        <taxon>Eukaryota</taxon>
        <taxon>Metazoa</taxon>
        <taxon>Chordata</taxon>
        <taxon>Craniata</taxon>
        <taxon>Vertebrata</taxon>
        <taxon>Euteleostomi</taxon>
        <taxon>Actinopterygii</taxon>
        <taxon>Neopterygii</taxon>
        <taxon>Teleostei</taxon>
        <taxon>Neoteleostei</taxon>
        <taxon>Acanthomorphata</taxon>
        <taxon>Anabantaria</taxon>
        <taxon>Anabantiformes</taxon>
        <taxon>Anabantoidei</taxon>
        <taxon>Osphronemidae</taxon>
        <taxon>Betta</taxon>
    </lineage>
</organism>
<dbReference type="Proteomes" id="UP000515150">
    <property type="component" value="Chromosome 22"/>
</dbReference>
<dbReference type="InterPro" id="IPR050111">
    <property type="entry name" value="C-type_lectin/snaclec_domain"/>
</dbReference>
<evidence type="ECO:0000256" key="1">
    <source>
        <dbReference type="ARBA" id="ARBA00022734"/>
    </source>
</evidence>
<dbReference type="KEGG" id="bspl:114849094"/>
<dbReference type="SMART" id="SM00034">
    <property type="entry name" value="CLECT"/>
    <property type="match status" value="1"/>
</dbReference>
<keyword evidence="3" id="KW-1133">Transmembrane helix</keyword>
<dbReference type="GeneID" id="114849094"/>
<dbReference type="CDD" id="cd03590">
    <property type="entry name" value="CLECT_DC-SIGN_like"/>
    <property type="match status" value="1"/>
</dbReference>
<dbReference type="PROSITE" id="PS50041">
    <property type="entry name" value="C_TYPE_LECTIN_2"/>
    <property type="match status" value="1"/>
</dbReference>
<proteinExistence type="predicted"/>
<keyword evidence="3" id="KW-0472">Membrane</keyword>
<feature type="coiled-coil region" evidence="2">
    <location>
        <begin position="94"/>
        <end position="152"/>
    </location>
</feature>
<dbReference type="PANTHER" id="PTHR22803">
    <property type="entry name" value="MANNOSE, PHOSPHOLIPASE, LECTIN RECEPTOR RELATED"/>
    <property type="match status" value="1"/>
</dbReference>
<keyword evidence="5" id="KW-1185">Reference proteome</keyword>
<dbReference type="OrthoDB" id="538816at2759"/>
<dbReference type="RefSeq" id="XP_028995998.1">
    <property type="nucleotide sequence ID" value="XM_029140165.3"/>
</dbReference>
<dbReference type="InterPro" id="IPR001304">
    <property type="entry name" value="C-type_lectin-like"/>
</dbReference>
<evidence type="ECO:0000313" key="5">
    <source>
        <dbReference type="Proteomes" id="UP000515150"/>
    </source>
</evidence>
<evidence type="ECO:0000259" key="4">
    <source>
        <dbReference type="PROSITE" id="PS50041"/>
    </source>
</evidence>
<keyword evidence="3" id="KW-0812">Transmembrane</keyword>
<accession>A0A6P7LQ72</accession>
<dbReference type="InterPro" id="IPR016186">
    <property type="entry name" value="C-type_lectin-like/link_sf"/>
</dbReference>
<evidence type="ECO:0000256" key="3">
    <source>
        <dbReference type="SAM" id="Phobius"/>
    </source>
</evidence>
<protein>
    <submittedName>
        <fullName evidence="6">C-type lectin domain family 4 member E-like isoform X1</fullName>
    </submittedName>
</protein>
<name>A0A6P7LQ72_BETSP</name>
<dbReference type="GO" id="GO:0030246">
    <property type="term" value="F:carbohydrate binding"/>
    <property type="evidence" value="ECO:0007669"/>
    <property type="project" value="UniProtKB-KW"/>
</dbReference>
<dbReference type="InterPro" id="IPR016187">
    <property type="entry name" value="CTDL_fold"/>
</dbReference>
<feature type="transmembrane region" description="Helical" evidence="3">
    <location>
        <begin position="39"/>
        <end position="58"/>
    </location>
</feature>
<reference evidence="6" key="1">
    <citation type="submission" date="2025-08" db="UniProtKB">
        <authorList>
            <consortium name="RefSeq"/>
        </authorList>
    </citation>
    <scope>IDENTIFICATION</scope>
</reference>
<evidence type="ECO:0000313" key="6">
    <source>
        <dbReference type="RefSeq" id="XP_028995998.1"/>
    </source>
</evidence>
<dbReference type="Pfam" id="PF00059">
    <property type="entry name" value="Lectin_C"/>
    <property type="match status" value="1"/>
</dbReference>
<evidence type="ECO:0000256" key="2">
    <source>
        <dbReference type="SAM" id="Coils"/>
    </source>
</evidence>
<feature type="domain" description="C-type lectin" evidence="4">
    <location>
        <begin position="163"/>
        <end position="295"/>
    </location>
</feature>
<keyword evidence="1" id="KW-0430">Lectin</keyword>
<keyword evidence="2" id="KW-0175">Coiled coil</keyword>
<sequence>MDRVAFIRNAPELFSNIRGNIHSCCKTSGQGVSVSNRRLLLGLVLLNVVLLIVAVTLGNKCAKAKAGSLLDFHSAALQLINKMEYLRGNHSEVMETVEEAKKALETAISNHTQMKTHIEQQKTVNDAYQKQVEALQTEKSRLQSNISALEGSCGKCLPGWTLFNSSCYFFSYLESATVKKNWADSRADCVGRGADLVVIDSQEEQKFASNSINKMKTSTSVWENGFWTGLTDTEAEGAWVWINNVTEVEQRYWMDGEPNNYGGGEDCGVIIYSRSNPWKTRYDGHCHTPLHWICETTSR</sequence>
<dbReference type="Gene3D" id="3.10.100.10">
    <property type="entry name" value="Mannose-Binding Protein A, subunit A"/>
    <property type="match status" value="1"/>
</dbReference>
<dbReference type="AlphaFoldDB" id="A0A6P7LQ72"/>
<dbReference type="InterPro" id="IPR033989">
    <property type="entry name" value="CD209-like_CTLD"/>
</dbReference>
<dbReference type="SUPFAM" id="SSF56436">
    <property type="entry name" value="C-type lectin-like"/>
    <property type="match status" value="1"/>
</dbReference>